<evidence type="ECO:0000313" key="3">
    <source>
        <dbReference type="EMBL" id="CEH13143.1"/>
    </source>
</evidence>
<feature type="compositionally biased region" description="Basic residues" evidence="1">
    <location>
        <begin position="180"/>
        <end position="204"/>
    </location>
</feature>
<dbReference type="Proteomes" id="UP000054845">
    <property type="component" value="Unassembled WGS sequence"/>
</dbReference>
<protein>
    <submittedName>
        <fullName evidence="3">Uncharacterized protein</fullName>
    </submittedName>
</protein>
<keyword evidence="4" id="KW-1185">Reference proteome</keyword>
<accession>A0A0P1BBM8</accession>
<reference evidence="3 4" key="1">
    <citation type="submission" date="2014-09" db="EMBL/GenBank/DDBJ databases">
        <authorList>
            <person name="Magalhaes I.L.F."/>
            <person name="Oliveira U."/>
            <person name="Santos F.R."/>
            <person name="Vidigal T.H.D.A."/>
            <person name="Brescovit A.D."/>
            <person name="Santos A.J."/>
        </authorList>
    </citation>
    <scope>NUCLEOTIDE SEQUENCE [LARGE SCALE GENOMIC DNA]</scope>
</reference>
<feature type="region of interest" description="Disordered" evidence="1">
    <location>
        <begin position="153"/>
        <end position="204"/>
    </location>
</feature>
<keyword evidence="2" id="KW-1133">Transmembrane helix</keyword>
<evidence type="ECO:0000256" key="1">
    <source>
        <dbReference type="SAM" id="MobiDB-lite"/>
    </source>
</evidence>
<organism evidence="3 4">
    <name type="scientific">Ceraceosorus bombacis</name>
    <dbReference type="NCBI Taxonomy" id="401625"/>
    <lineage>
        <taxon>Eukaryota</taxon>
        <taxon>Fungi</taxon>
        <taxon>Dikarya</taxon>
        <taxon>Basidiomycota</taxon>
        <taxon>Ustilaginomycotina</taxon>
        <taxon>Exobasidiomycetes</taxon>
        <taxon>Ceraceosorales</taxon>
        <taxon>Ceraceosoraceae</taxon>
        <taxon>Ceraceosorus</taxon>
    </lineage>
</organism>
<feature type="compositionally biased region" description="Basic and acidic residues" evidence="1">
    <location>
        <begin position="153"/>
        <end position="164"/>
    </location>
</feature>
<feature type="transmembrane region" description="Helical" evidence="2">
    <location>
        <begin position="12"/>
        <end position="36"/>
    </location>
</feature>
<keyword evidence="2" id="KW-0472">Membrane</keyword>
<dbReference type="EMBL" id="CCYA01000204">
    <property type="protein sequence ID" value="CEH13143.1"/>
    <property type="molecule type" value="Genomic_DNA"/>
</dbReference>
<dbReference type="AlphaFoldDB" id="A0A0P1BBM8"/>
<evidence type="ECO:0000313" key="4">
    <source>
        <dbReference type="Proteomes" id="UP000054845"/>
    </source>
</evidence>
<keyword evidence="2" id="KW-0812">Transmembrane</keyword>
<name>A0A0P1BBM8_9BASI</name>
<sequence>MGEIYSMVVVFLYSIIFTLIVAVVTGLSNVIIFHILHGLCQGIKDLKEQLQHSKAEGEKLKSKNLSQADELKGVYKKGFEQQKALAKLISKAQAGVSRCKAAVPLITITDKAKMGVLDPCLPHVQPPTSKPQHVMSLPHLPRRNLHAPQMLKDPLETKEDEAAKPDAPLKSPQAQEDKKVHKRTAAAPKAKKYKKWVAPHPWRS</sequence>
<evidence type="ECO:0000256" key="2">
    <source>
        <dbReference type="SAM" id="Phobius"/>
    </source>
</evidence>
<proteinExistence type="predicted"/>